<reference evidence="2 3" key="1">
    <citation type="submission" date="2014-10" db="EMBL/GenBank/DDBJ databases">
        <title>Genome sequencing of Vibrio sinaloensis T08.</title>
        <authorList>
            <person name="Chan K.-G."/>
            <person name="Mohamad N.I."/>
        </authorList>
    </citation>
    <scope>NUCLEOTIDE SEQUENCE [LARGE SCALE GENOMIC DNA]</scope>
    <source>
        <strain evidence="2 3">T08</strain>
    </source>
</reference>
<keyword evidence="1" id="KW-0472">Membrane</keyword>
<dbReference type="Proteomes" id="UP000030451">
    <property type="component" value="Unassembled WGS sequence"/>
</dbReference>
<evidence type="ECO:0000313" key="2">
    <source>
        <dbReference type="EMBL" id="KGY09097.1"/>
    </source>
</evidence>
<dbReference type="EMBL" id="JRWP01000008">
    <property type="protein sequence ID" value="KGY09097.1"/>
    <property type="molecule type" value="Genomic_DNA"/>
</dbReference>
<feature type="transmembrane region" description="Helical" evidence="1">
    <location>
        <begin position="34"/>
        <end position="53"/>
    </location>
</feature>
<evidence type="ECO:0000256" key="1">
    <source>
        <dbReference type="SAM" id="Phobius"/>
    </source>
</evidence>
<name>A0A0A5HU69_PHOS4</name>
<dbReference type="STRING" id="379097.SE23_01580"/>
<gene>
    <name evidence="2" type="ORF">NM06_07490</name>
</gene>
<comment type="caution">
    <text evidence="2">The sequence shown here is derived from an EMBL/GenBank/DDBJ whole genome shotgun (WGS) entry which is preliminary data.</text>
</comment>
<keyword evidence="1" id="KW-1133">Transmembrane helix</keyword>
<feature type="transmembrane region" description="Helical" evidence="1">
    <location>
        <begin position="7"/>
        <end position="28"/>
    </location>
</feature>
<accession>A0A0A5HU69</accession>
<sequence>MESMLRTFVILLCRWLIFIPGLFCFSYLLRPLLMLVLIPGALMFLAIIGGPEVRSAIMKMVKESV</sequence>
<protein>
    <submittedName>
        <fullName evidence="2">Uncharacterized protein</fullName>
    </submittedName>
</protein>
<keyword evidence="1" id="KW-0812">Transmembrane</keyword>
<proteinExistence type="predicted"/>
<organism evidence="2 3">
    <name type="scientific">Photobacterium sp. (strain ATCC 43367)</name>
    <dbReference type="NCBI Taxonomy" id="379097"/>
    <lineage>
        <taxon>Bacteria</taxon>
        <taxon>Pseudomonadati</taxon>
        <taxon>Pseudomonadota</taxon>
        <taxon>Gammaproteobacteria</taxon>
        <taxon>Vibrionales</taxon>
        <taxon>Vibrionaceae</taxon>
        <taxon>Vibrio</taxon>
        <taxon>Vibrio oreintalis group</taxon>
    </lineage>
</organism>
<evidence type="ECO:0000313" key="3">
    <source>
        <dbReference type="Proteomes" id="UP000030451"/>
    </source>
</evidence>
<dbReference type="AlphaFoldDB" id="A0A0A5HU69"/>